<accession>A0A1G2PV09</accession>
<organism evidence="3 4">
    <name type="scientific">Candidatus Terrybacteria bacterium RIFCSPLOWO2_01_FULL_40_23</name>
    <dbReference type="NCBI Taxonomy" id="1802366"/>
    <lineage>
        <taxon>Bacteria</taxon>
        <taxon>Candidatus Terryibacteriota</taxon>
    </lineage>
</organism>
<feature type="domain" description="Peptidase C39-like" evidence="2">
    <location>
        <begin position="80"/>
        <end position="223"/>
    </location>
</feature>
<evidence type="ECO:0000313" key="4">
    <source>
        <dbReference type="Proteomes" id="UP000176951"/>
    </source>
</evidence>
<evidence type="ECO:0000256" key="1">
    <source>
        <dbReference type="SAM" id="Phobius"/>
    </source>
</evidence>
<gene>
    <name evidence="3" type="ORF">A3A97_04515</name>
</gene>
<keyword evidence="1" id="KW-0472">Membrane</keyword>
<dbReference type="Proteomes" id="UP000176951">
    <property type="component" value="Unassembled WGS sequence"/>
</dbReference>
<feature type="transmembrane region" description="Helical" evidence="1">
    <location>
        <begin position="6"/>
        <end position="25"/>
    </location>
</feature>
<sequence length="261" mass="29434">MKPRKFILIFLVLFIPLSIFVLFTYGGKIKDWMVLWQRKASLPPAISYEQATNPIQPSSAPVPNEQPPIITSLPPSINLGVPFTPQAPFANWDEVHEEACEEASLLMVARYKKGGTIDSPSDAEQELFKLVDFENKIFGYYKDTTAEETARVGREYYGFKKTRVIYEFTVDTIKRELAAGNPIIVPAAGRELGNPYFTSPGPLYHMLVIRGYTSDGKFITNDPGTRRGEEYTYKFDILMNAIHDWNGGDVVNGKKVIIVLE</sequence>
<comment type="caution">
    <text evidence="3">The sequence shown here is derived from an EMBL/GenBank/DDBJ whole genome shotgun (WGS) entry which is preliminary data.</text>
</comment>
<proteinExistence type="predicted"/>
<evidence type="ECO:0000313" key="3">
    <source>
        <dbReference type="EMBL" id="OHA52145.1"/>
    </source>
</evidence>
<dbReference type="AlphaFoldDB" id="A0A1G2PV09"/>
<reference evidence="3 4" key="1">
    <citation type="journal article" date="2016" name="Nat. Commun.">
        <title>Thousands of microbial genomes shed light on interconnected biogeochemical processes in an aquifer system.</title>
        <authorList>
            <person name="Anantharaman K."/>
            <person name="Brown C.T."/>
            <person name="Hug L.A."/>
            <person name="Sharon I."/>
            <person name="Castelle C.J."/>
            <person name="Probst A.J."/>
            <person name="Thomas B.C."/>
            <person name="Singh A."/>
            <person name="Wilkins M.J."/>
            <person name="Karaoz U."/>
            <person name="Brodie E.L."/>
            <person name="Williams K.H."/>
            <person name="Hubbard S.S."/>
            <person name="Banfield J.F."/>
        </authorList>
    </citation>
    <scope>NUCLEOTIDE SEQUENCE [LARGE SCALE GENOMIC DNA]</scope>
</reference>
<evidence type="ECO:0000259" key="2">
    <source>
        <dbReference type="Pfam" id="PF13529"/>
    </source>
</evidence>
<name>A0A1G2PV09_9BACT</name>
<dbReference type="InterPro" id="IPR039564">
    <property type="entry name" value="Peptidase_C39-like"/>
</dbReference>
<keyword evidence="1" id="KW-1133">Transmembrane helix</keyword>
<dbReference type="EMBL" id="MHSW01000012">
    <property type="protein sequence ID" value="OHA52145.1"/>
    <property type="molecule type" value="Genomic_DNA"/>
</dbReference>
<dbReference type="Pfam" id="PF13529">
    <property type="entry name" value="Peptidase_C39_2"/>
    <property type="match status" value="1"/>
</dbReference>
<keyword evidence="1" id="KW-0812">Transmembrane</keyword>
<dbReference type="Gene3D" id="3.90.70.10">
    <property type="entry name" value="Cysteine proteinases"/>
    <property type="match status" value="1"/>
</dbReference>
<protein>
    <recommendedName>
        <fullName evidence="2">Peptidase C39-like domain-containing protein</fullName>
    </recommendedName>
</protein>